<name>A0ABN3MPR0_STRLO</name>
<proteinExistence type="predicted"/>
<protein>
    <submittedName>
        <fullName evidence="1">Uncharacterized protein</fullName>
    </submittedName>
</protein>
<dbReference type="EMBL" id="BAAASG010000013">
    <property type="protein sequence ID" value="GAA2506091.1"/>
    <property type="molecule type" value="Genomic_DNA"/>
</dbReference>
<gene>
    <name evidence="1" type="ORF">GCM10010276_58280</name>
</gene>
<evidence type="ECO:0000313" key="2">
    <source>
        <dbReference type="Proteomes" id="UP001501777"/>
    </source>
</evidence>
<sequence>MEGVFSYSASGHWDEVEMRGLSHLAWGEASPDRFVCPHASPGELPFPPASLNLEVRPFPSGRARDFHRATPLCSQ</sequence>
<evidence type="ECO:0000313" key="1">
    <source>
        <dbReference type="EMBL" id="GAA2506091.1"/>
    </source>
</evidence>
<accession>A0ABN3MPR0</accession>
<reference evidence="1 2" key="1">
    <citation type="journal article" date="2019" name="Int. J. Syst. Evol. Microbiol.">
        <title>The Global Catalogue of Microorganisms (GCM) 10K type strain sequencing project: providing services to taxonomists for standard genome sequencing and annotation.</title>
        <authorList>
            <consortium name="The Broad Institute Genomics Platform"/>
            <consortium name="The Broad Institute Genome Sequencing Center for Infectious Disease"/>
            <person name="Wu L."/>
            <person name="Ma J."/>
        </authorList>
    </citation>
    <scope>NUCLEOTIDE SEQUENCE [LARGE SCALE GENOMIC DNA]</scope>
    <source>
        <strain evidence="1 2">JCM 4395</strain>
    </source>
</reference>
<dbReference type="Proteomes" id="UP001501777">
    <property type="component" value="Unassembled WGS sequence"/>
</dbReference>
<keyword evidence="2" id="KW-1185">Reference proteome</keyword>
<organism evidence="1 2">
    <name type="scientific">Streptomyces longisporus</name>
    <dbReference type="NCBI Taxonomy" id="1948"/>
    <lineage>
        <taxon>Bacteria</taxon>
        <taxon>Bacillati</taxon>
        <taxon>Actinomycetota</taxon>
        <taxon>Actinomycetes</taxon>
        <taxon>Kitasatosporales</taxon>
        <taxon>Streptomycetaceae</taxon>
        <taxon>Streptomyces</taxon>
    </lineage>
</organism>
<comment type="caution">
    <text evidence="1">The sequence shown here is derived from an EMBL/GenBank/DDBJ whole genome shotgun (WGS) entry which is preliminary data.</text>
</comment>